<dbReference type="HOGENOM" id="CLU_1945676_0_0_7"/>
<gene>
    <name evidence="1" type="ordered locus">Geob_3121</name>
</gene>
<proteinExistence type="predicted"/>
<dbReference type="EMBL" id="CP001390">
    <property type="protein sequence ID" value="ACM21464.1"/>
    <property type="molecule type" value="Genomic_DNA"/>
</dbReference>
<dbReference type="STRING" id="316067.Geob_3121"/>
<accession>B9M3P3</accession>
<dbReference type="AlphaFoldDB" id="B9M3P3"/>
<sequence>MSKRILLIFAFIVVFLAGVLIASIFHAGSPMVVIDFVNNSGKKIESIEIIQKFGRDEKIRHQIQGPTAGTSKTFRMSAPAESSYGLIVNFADGSRIAGGEGYMEAGNKVTEVIGTTKIESRHNIGGYKP</sequence>
<keyword evidence="2" id="KW-1185">Reference proteome</keyword>
<organism evidence="1 2">
    <name type="scientific">Geotalea daltonii (strain DSM 22248 / JCM 15807 / FRC-32)</name>
    <name type="common">Geobacter daltonii</name>
    <dbReference type="NCBI Taxonomy" id="316067"/>
    <lineage>
        <taxon>Bacteria</taxon>
        <taxon>Pseudomonadati</taxon>
        <taxon>Thermodesulfobacteriota</taxon>
        <taxon>Desulfuromonadia</taxon>
        <taxon>Geobacterales</taxon>
        <taxon>Geobacteraceae</taxon>
        <taxon>Geotalea</taxon>
    </lineage>
</organism>
<name>B9M3P3_GEODF</name>
<dbReference type="RefSeq" id="WP_012648192.1">
    <property type="nucleotide sequence ID" value="NC_011979.1"/>
</dbReference>
<reference evidence="1 2" key="1">
    <citation type="submission" date="2009-01" db="EMBL/GenBank/DDBJ databases">
        <title>Complete sequence of Geobacter sp. FRC-32.</title>
        <authorList>
            <consortium name="US DOE Joint Genome Institute"/>
            <person name="Lucas S."/>
            <person name="Copeland A."/>
            <person name="Lapidus A."/>
            <person name="Glavina del Rio T."/>
            <person name="Dalin E."/>
            <person name="Tice H."/>
            <person name="Bruce D."/>
            <person name="Goodwin L."/>
            <person name="Pitluck S."/>
            <person name="Saunders E."/>
            <person name="Brettin T."/>
            <person name="Detter J.C."/>
            <person name="Han C."/>
            <person name="Larimer F."/>
            <person name="Land M."/>
            <person name="Hauser L."/>
            <person name="Kyrpides N."/>
            <person name="Ovchinnikova G."/>
            <person name="Kostka J."/>
            <person name="Richardson P."/>
        </authorList>
    </citation>
    <scope>NUCLEOTIDE SEQUENCE [LARGE SCALE GENOMIC DNA]</scope>
    <source>
        <strain evidence="2">DSM 22248 / JCM 15807 / FRC-32</strain>
    </source>
</reference>
<dbReference type="Proteomes" id="UP000007721">
    <property type="component" value="Chromosome"/>
</dbReference>
<protein>
    <submittedName>
        <fullName evidence="1">Uncharacterized protein</fullName>
    </submittedName>
</protein>
<evidence type="ECO:0000313" key="1">
    <source>
        <dbReference type="EMBL" id="ACM21464.1"/>
    </source>
</evidence>
<evidence type="ECO:0000313" key="2">
    <source>
        <dbReference type="Proteomes" id="UP000007721"/>
    </source>
</evidence>
<dbReference type="KEGG" id="geo:Geob_3121"/>